<evidence type="ECO:0000256" key="1">
    <source>
        <dbReference type="SAM" id="Phobius"/>
    </source>
</evidence>
<dbReference type="EMBL" id="LWCA01000657">
    <property type="protein sequence ID" value="OAF67449.1"/>
    <property type="molecule type" value="Genomic_DNA"/>
</dbReference>
<feature type="transmembrane region" description="Helical" evidence="1">
    <location>
        <begin position="319"/>
        <end position="341"/>
    </location>
</feature>
<evidence type="ECO:0000313" key="2">
    <source>
        <dbReference type="EMBL" id="OAF67449.1"/>
    </source>
</evidence>
<organism evidence="2 3">
    <name type="scientific">Intoshia linei</name>
    <dbReference type="NCBI Taxonomy" id="1819745"/>
    <lineage>
        <taxon>Eukaryota</taxon>
        <taxon>Metazoa</taxon>
        <taxon>Spiralia</taxon>
        <taxon>Lophotrochozoa</taxon>
        <taxon>Mesozoa</taxon>
        <taxon>Orthonectida</taxon>
        <taxon>Rhopaluridae</taxon>
        <taxon>Intoshia</taxon>
    </lineage>
</organism>
<accession>A0A177AZK0</accession>
<feature type="transmembrane region" description="Helical" evidence="1">
    <location>
        <begin position="377"/>
        <end position="397"/>
    </location>
</feature>
<gene>
    <name evidence="2" type="ORF">A3Q56_04811</name>
</gene>
<keyword evidence="1" id="KW-1133">Transmembrane helix</keyword>
<protein>
    <submittedName>
        <fullName evidence="2">Uncharacterized protein</fullName>
    </submittedName>
</protein>
<keyword evidence="1" id="KW-0472">Membrane</keyword>
<dbReference type="AlphaFoldDB" id="A0A177AZK0"/>
<feature type="transmembrane region" description="Helical" evidence="1">
    <location>
        <begin position="276"/>
        <end position="299"/>
    </location>
</feature>
<keyword evidence="3" id="KW-1185">Reference proteome</keyword>
<comment type="caution">
    <text evidence="2">The sequence shown here is derived from an EMBL/GenBank/DDBJ whole genome shotgun (WGS) entry which is preliminary data.</text>
</comment>
<dbReference type="Proteomes" id="UP000078046">
    <property type="component" value="Unassembled WGS sequence"/>
</dbReference>
<sequence>MSLGAQQVLSDLEIQNYEISSTNFILMIVSGLSPLRFFEKLNLIDPEKKITLLFTDLFNNEWNIFDGRKVFYCDSHHTNNWIDVMENINSIIIKTYINISAQHKKINHKENLRKYVFNNFSITLQRMNFAHTLFVGKEYKIFYNENMKPNIHFMYSLKNPQNISLIPNFYQENCQPVCFDLTKKNKIDNVCWICQDCKFHERCYPCNYYRYVELSNNRDIIRCIDLTFCNDEVIGYDVLIIRKENYLQSSHYEIDVCINIGCMLRAFSILLIFSQIRISCIASILFNSFGLLLILNSLIIKVYNYRRNTIQFTKSYGNVVKILIATVICMIFICLYLYMVLDEIKLKKVRYTKRHTHCLYLSCYGRADTTIEILKLYLYRIGIPLIHGTLLLLVIPIRAYPANWNETMLMNRSFLVSTLFEIMYTILISYLSPYEQVHFLVISLEIVVVNIILIFPFGIIKIYVIHTIRIQNVVLDNSFIFNLGKQIKRSTVFE</sequence>
<name>A0A177AZK0_9BILA</name>
<feature type="transmembrane region" description="Helical" evidence="1">
    <location>
        <begin position="437"/>
        <end position="460"/>
    </location>
</feature>
<evidence type="ECO:0000313" key="3">
    <source>
        <dbReference type="Proteomes" id="UP000078046"/>
    </source>
</evidence>
<proteinExistence type="predicted"/>
<reference evidence="2 3" key="1">
    <citation type="submission" date="2016-04" db="EMBL/GenBank/DDBJ databases">
        <title>The genome of Intoshia linei affirms orthonectids as highly simplified spiralians.</title>
        <authorList>
            <person name="Mikhailov K.V."/>
            <person name="Slusarev G.S."/>
            <person name="Nikitin M.A."/>
            <person name="Logacheva M.D."/>
            <person name="Penin A."/>
            <person name="Aleoshin V."/>
            <person name="Panchin Y.V."/>
        </authorList>
    </citation>
    <scope>NUCLEOTIDE SEQUENCE [LARGE SCALE GENOMIC DNA]</scope>
    <source>
        <strain evidence="2">Intl2013</strain>
        <tissue evidence="2">Whole animal</tissue>
    </source>
</reference>
<feature type="transmembrane region" description="Helical" evidence="1">
    <location>
        <begin position="409"/>
        <end position="431"/>
    </location>
</feature>
<keyword evidence="1" id="KW-0812">Transmembrane</keyword>